<dbReference type="eggNOG" id="ENOG502SY9C">
    <property type="taxonomic scope" value="Eukaryota"/>
</dbReference>
<evidence type="ECO:0000256" key="2">
    <source>
        <dbReference type="SAM" id="Phobius"/>
    </source>
</evidence>
<feature type="transmembrane region" description="Helical" evidence="2">
    <location>
        <begin position="321"/>
        <end position="342"/>
    </location>
</feature>
<gene>
    <name evidence="3" type="ORF">X797_009055</name>
</gene>
<dbReference type="HOGENOM" id="CLU_061612_0_0_1"/>
<dbReference type="EMBL" id="JELW01000032">
    <property type="protein sequence ID" value="EXU97867.1"/>
    <property type="molecule type" value="Genomic_DNA"/>
</dbReference>
<dbReference type="AlphaFoldDB" id="A0A014PM90"/>
<comment type="caution">
    <text evidence="3">The sequence shown here is derived from an EMBL/GenBank/DDBJ whole genome shotgun (WGS) entry which is preliminary data.</text>
</comment>
<dbReference type="Proteomes" id="UP000030151">
    <property type="component" value="Unassembled WGS sequence"/>
</dbReference>
<dbReference type="PANTHER" id="PTHR37048:SF2">
    <property type="entry name" value="QUESTIONABLE PROTEIN"/>
    <property type="match status" value="1"/>
</dbReference>
<dbReference type="OrthoDB" id="3537171at2759"/>
<feature type="compositionally biased region" description="Pro residues" evidence="1">
    <location>
        <begin position="227"/>
        <end position="238"/>
    </location>
</feature>
<evidence type="ECO:0000256" key="1">
    <source>
        <dbReference type="SAM" id="MobiDB-lite"/>
    </source>
</evidence>
<proteinExistence type="predicted"/>
<evidence type="ECO:0000313" key="4">
    <source>
        <dbReference type="Proteomes" id="UP000030151"/>
    </source>
</evidence>
<reference evidence="3 4" key="1">
    <citation type="submission" date="2014-02" db="EMBL/GenBank/DDBJ databases">
        <title>The genome sequence of the entomopathogenic fungus Metarhizium robertsii ARSEF 2575.</title>
        <authorList>
            <person name="Giuliano Garisto Donzelli B."/>
            <person name="Roe B.A."/>
            <person name="Macmil S.L."/>
            <person name="Krasnoff S.B."/>
            <person name="Gibson D.M."/>
        </authorList>
    </citation>
    <scope>NUCLEOTIDE SEQUENCE [LARGE SCALE GENOMIC DNA]</scope>
    <source>
        <strain evidence="3 4">ARSEF 2575</strain>
    </source>
</reference>
<protein>
    <submittedName>
        <fullName evidence="3">Uncharacterized protein</fullName>
    </submittedName>
</protein>
<feature type="transmembrane region" description="Helical" evidence="2">
    <location>
        <begin position="348"/>
        <end position="367"/>
    </location>
</feature>
<name>A0A014PM90_9HYPO</name>
<keyword evidence="2" id="KW-0812">Transmembrane</keyword>
<feature type="compositionally biased region" description="Polar residues" evidence="1">
    <location>
        <begin position="205"/>
        <end position="218"/>
    </location>
</feature>
<keyword evidence="2" id="KW-0472">Membrane</keyword>
<keyword evidence="2" id="KW-1133">Transmembrane helix</keyword>
<feature type="region of interest" description="Disordered" evidence="1">
    <location>
        <begin position="179"/>
        <end position="248"/>
    </location>
</feature>
<organism evidence="3 4">
    <name type="scientific">Metarhizium robertsii</name>
    <dbReference type="NCBI Taxonomy" id="568076"/>
    <lineage>
        <taxon>Eukaryota</taxon>
        <taxon>Fungi</taxon>
        <taxon>Dikarya</taxon>
        <taxon>Ascomycota</taxon>
        <taxon>Pezizomycotina</taxon>
        <taxon>Sordariomycetes</taxon>
        <taxon>Hypocreomycetidae</taxon>
        <taxon>Hypocreales</taxon>
        <taxon>Clavicipitaceae</taxon>
        <taxon>Metarhizium</taxon>
    </lineage>
</organism>
<sequence>MLGPHTPQRHPATASPSCPRLTGRIMWLPTRDTMDLGFEPGVYNHPVVVLSPMLSAGEVDFFPARTSLVDKFPTETKARGRYLPIKPSAPHPDNKILLELCEAEDRLIKDSYVNIGKVLRAKFKALRPYVSHRLRTPYLADSSYRQLILHAQYPVPGQLPRGIAEYGWTLVLPPSQTATRPQRSRYDIPDRPVYGGIKSPGRLPTSFSYSQTSVTRQARYNERAPLLPSPQPANPPRPQRSRYDIPDRPVYGGIQSPGRLPTSFSYSQTSVTRQARYNERAPLLPSPQSANPPRPALTRRIWGRVTHAGYSRRLSIDWIKVFAFFWALVIILAAGYGIYWLVEHLVQLVAACWLWLQHAVTHMVAAIKNWFGNLLGHGELI</sequence>
<accession>A0A014PM90</accession>
<dbReference type="PANTHER" id="PTHR37048">
    <property type="entry name" value="QUESTIONABLE PROTEIN"/>
    <property type="match status" value="1"/>
</dbReference>
<evidence type="ECO:0000313" key="3">
    <source>
        <dbReference type="EMBL" id="EXU97867.1"/>
    </source>
</evidence>